<proteinExistence type="predicted"/>
<sequence length="135" mass="13369">MARSLICVGDRITHGGVVVSGTIATDIHGRLVARVGDRVVCEKHGPTVIVSGDPTLIIDGKPVAREGDKTACGATLIAGQWTTYVDPGSDTGTSTGAATAPTPAAKAAAALAGKPPICADCLLAGSRSGAPLLGR</sequence>
<accession>A0A853J856</accession>
<dbReference type="Pfam" id="PF05488">
    <property type="entry name" value="PAAR_motif"/>
    <property type="match status" value="1"/>
</dbReference>
<reference evidence="1 2" key="1">
    <citation type="submission" date="2020-07" db="EMBL/GenBank/DDBJ databases">
        <title>Luteimonas sp. SJ-92.</title>
        <authorList>
            <person name="Huang X.-X."/>
            <person name="Xu L."/>
            <person name="Sun J.-Q."/>
        </authorList>
    </citation>
    <scope>NUCLEOTIDE SEQUENCE [LARGE SCALE GENOMIC DNA]</scope>
    <source>
        <strain evidence="1 2">SJ-92</strain>
    </source>
</reference>
<dbReference type="EMBL" id="JACCKA010000008">
    <property type="protein sequence ID" value="NZA24924.1"/>
    <property type="molecule type" value="Genomic_DNA"/>
</dbReference>
<protein>
    <submittedName>
        <fullName evidence="1">PAAR domain-containing protein</fullName>
    </submittedName>
</protein>
<name>A0A853J856_9GAMM</name>
<gene>
    <name evidence="1" type="ORF">H0E84_00855</name>
</gene>
<evidence type="ECO:0000313" key="1">
    <source>
        <dbReference type="EMBL" id="NZA24924.1"/>
    </source>
</evidence>
<dbReference type="Proteomes" id="UP000578091">
    <property type="component" value="Unassembled WGS sequence"/>
</dbReference>
<dbReference type="InterPro" id="IPR008727">
    <property type="entry name" value="PAAR_motif"/>
</dbReference>
<organism evidence="1 2">
    <name type="scientific">Luteimonas salinisoli</name>
    <dbReference type="NCBI Taxonomy" id="2752307"/>
    <lineage>
        <taxon>Bacteria</taxon>
        <taxon>Pseudomonadati</taxon>
        <taxon>Pseudomonadota</taxon>
        <taxon>Gammaproteobacteria</taxon>
        <taxon>Lysobacterales</taxon>
        <taxon>Lysobacteraceae</taxon>
        <taxon>Luteimonas</taxon>
    </lineage>
</organism>
<dbReference type="RefSeq" id="WP_180676733.1">
    <property type="nucleotide sequence ID" value="NZ_JACCKA010000008.1"/>
</dbReference>
<comment type="caution">
    <text evidence="1">The sequence shown here is derived from an EMBL/GenBank/DDBJ whole genome shotgun (WGS) entry which is preliminary data.</text>
</comment>
<dbReference type="AlphaFoldDB" id="A0A853J856"/>
<evidence type="ECO:0000313" key="2">
    <source>
        <dbReference type="Proteomes" id="UP000578091"/>
    </source>
</evidence>
<dbReference type="Gene3D" id="2.60.200.60">
    <property type="match status" value="1"/>
</dbReference>
<dbReference type="CDD" id="cd14744">
    <property type="entry name" value="PAAR_CT_2"/>
    <property type="match status" value="1"/>
</dbReference>
<keyword evidence="2" id="KW-1185">Reference proteome</keyword>